<evidence type="ECO:0000256" key="3">
    <source>
        <dbReference type="ARBA" id="ARBA00022692"/>
    </source>
</evidence>
<keyword evidence="4 7" id="KW-1133">Transmembrane helix</keyword>
<dbReference type="GO" id="GO:0019646">
    <property type="term" value="P:aerobic electron transport chain"/>
    <property type="evidence" value="ECO:0007669"/>
    <property type="project" value="InterPro"/>
</dbReference>
<evidence type="ECO:0000256" key="6">
    <source>
        <dbReference type="RuleBase" id="RU003376"/>
    </source>
</evidence>
<sequence>MSLIARLAEKSWQNPGIDGRSDPADYRPPAAKVGLVAFMGVATVIFTLLSAAYLMRMGIHGNMGHGTAGDWRPLPKPPQLWINTGLLALGCLAWEAARRLARSGEAAPMRSAAALGNGLGVLFLLGQLLLWRHYQAGGYFLAANPANAFFYLLTALHGLHLAGGVIAGLHAPYPPAGGHDARLRIQLCAIYWHFLLLVWIVLLVLLLST</sequence>
<proteinExistence type="inferred from homology"/>
<dbReference type="PANTHER" id="PTHR11403:SF10">
    <property type="entry name" value="CYTOCHROME C OXIDASE"/>
    <property type="match status" value="1"/>
</dbReference>
<dbReference type="Gene3D" id="1.20.120.80">
    <property type="entry name" value="Cytochrome c oxidase, subunit III, four-helix bundle"/>
    <property type="match status" value="1"/>
</dbReference>
<comment type="similarity">
    <text evidence="2 6">Belongs to the cytochrome c oxidase subunit 3 family.</text>
</comment>
<dbReference type="InterPro" id="IPR035973">
    <property type="entry name" value="Cyt_c_oxidase_su3-like_sf"/>
</dbReference>
<dbReference type="PROSITE" id="PS50253">
    <property type="entry name" value="COX3"/>
    <property type="match status" value="1"/>
</dbReference>
<keyword evidence="10" id="KW-1185">Reference proteome</keyword>
<name>A0A7X1FR79_9SPHN</name>
<evidence type="ECO:0000313" key="10">
    <source>
        <dbReference type="Proteomes" id="UP000566813"/>
    </source>
</evidence>
<feature type="transmembrane region" description="Helical" evidence="7">
    <location>
        <begin position="33"/>
        <end position="55"/>
    </location>
</feature>
<dbReference type="SUPFAM" id="SSF81452">
    <property type="entry name" value="Cytochrome c oxidase subunit III-like"/>
    <property type="match status" value="1"/>
</dbReference>
<dbReference type="InterPro" id="IPR013833">
    <property type="entry name" value="Cyt_c_oxidase_su3_a-hlx"/>
</dbReference>
<dbReference type="AlphaFoldDB" id="A0A7X1FR79"/>
<accession>A0A7X1FR79</accession>
<dbReference type="GO" id="GO:0004129">
    <property type="term" value="F:cytochrome-c oxidase activity"/>
    <property type="evidence" value="ECO:0007669"/>
    <property type="project" value="InterPro"/>
</dbReference>
<feature type="transmembrane region" description="Helical" evidence="7">
    <location>
        <begin position="109"/>
        <end position="129"/>
    </location>
</feature>
<evidence type="ECO:0000313" key="9">
    <source>
        <dbReference type="EMBL" id="MBC2665463.1"/>
    </source>
</evidence>
<evidence type="ECO:0000256" key="4">
    <source>
        <dbReference type="ARBA" id="ARBA00022989"/>
    </source>
</evidence>
<organism evidence="9 10">
    <name type="scientific">Novosphingobium flavum</name>
    <dbReference type="NCBI Taxonomy" id="1778672"/>
    <lineage>
        <taxon>Bacteria</taxon>
        <taxon>Pseudomonadati</taxon>
        <taxon>Pseudomonadota</taxon>
        <taxon>Alphaproteobacteria</taxon>
        <taxon>Sphingomonadales</taxon>
        <taxon>Sphingomonadaceae</taxon>
        <taxon>Novosphingobium</taxon>
    </lineage>
</organism>
<feature type="transmembrane region" description="Helical" evidence="7">
    <location>
        <begin position="149"/>
        <end position="169"/>
    </location>
</feature>
<dbReference type="PANTHER" id="PTHR11403">
    <property type="entry name" value="CYTOCHROME C OXIDASE SUBUNIT III"/>
    <property type="match status" value="1"/>
</dbReference>
<feature type="domain" description="Heme-copper oxidase subunit III family profile" evidence="8">
    <location>
        <begin position="32"/>
        <end position="209"/>
    </location>
</feature>
<gene>
    <name evidence="9" type="ORF">H7F51_08010</name>
</gene>
<comment type="subcellular location">
    <subcellularLocation>
        <location evidence="6">Cell membrane</location>
        <topology evidence="6">Multi-pass membrane protein</topology>
    </subcellularLocation>
    <subcellularLocation>
        <location evidence="1">Membrane</location>
        <topology evidence="1">Multi-pass membrane protein</topology>
    </subcellularLocation>
</comment>
<evidence type="ECO:0000256" key="1">
    <source>
        <dbReference type="ARBA" id="ARBA00004141"/>
    </source>
</evidence>
<dbReference type="InterPro" id="IPR000298">
    <property type="entry name" value="Cyt_c_oxidase-like_su3"/>
</dbReference>
<comment type="caution">
    <text evidence="9">The sequence shown here is derived from an EMBL/GenBank/DDBJ whole genome shotgun (WGS) entry which is preliminary data.</text>
</comment>
<evidence type="ECO:0000256" key="2">
    <source>
        <dbReference type="ARBA" id="ARBA00010581"/>
    </source>
</evidence>
<evidence type="ECO:0000259" key="8">
    <source>
        <dbReference type="PROSITE" id="PS50253"/>
    </source>
</evidence>
<dbReference type="RefSeq" id="WP_185663721.1">
    <property type="nucleotide sequence ID" value="NZ_JACLAW010000005.1"/>
</dbReference>
<reference evidence="9 10" key="1">
    <citation type="submission" date="2020-08" db="EMBL/GenBank/DDBJ databases">
        <title>The genome sequence of type strain Novosphingobium flavum NBRC 111647.</title>
        <authorList>
            <person name="Liu Y."/>
        </authorList>
    </citation>
    <scope>NUCLEOTIDE SEQUENCE [LARGE SCALE GENOMIC DNA]</scope>
    <source>
        <strain evidence="9 10">NBRC 111647</strain>
    </source>
</reference>
<protein>
    <submittedName>
        <fullName evidence="9">Heme-copper oxidase subunit III</fullName>
    </submittedName>
</protein>
<evidence type="ECO:0000256" key="7">
    <source>
        <dbReference type="SAM" id="Phobius"/>
    </source>
</evidence>
<dbReference type="EMBL" id="JACLAW010000005">
    <property type="protein sequence ID" value="MBC2665463.1"/>
    <property type="molecule type" value="Genomic_DNA"/>
</dbReference>
<dbReference type="GO" id="GO:0005886">
    <property type="term" value="C:plasma membrane"/>
    <property type="evidence" value="ECO:0007669"/>
    <property type="project" value="UniProtKB-SubCell"/>
</dbReference>
<evidence type="ECO:0000256" key="5">
    <source>
        <dbReference type="ARBA" id="ARBA00023136"/>
    </source>
</evidence>
<feature type="transmembrane region" description="Helical" evidence="7">
    <location>
        <begin position="190"/>
        <end position="208"/>
    </location>
</feature>
<keyword evidence="3 6" id="KW-0812">Transmembrane</keyword>
<dbReference type="Proteomes" id="UP000566813">
    <property type="component" value="Unassembled WGS sequence"/>
</dbReference>
<keyword evidence="5 7" id="KW-0472">Membrane</keyword>
<dbReference type="InterPro" id="IPR024791">
    <property type="entry name" value="Cyt_c/ubiquinol_Oxase_su3"/>
</dbReference>